<dbReference type="InterPro" id="IPR050397">
    <property type="entry name" value="Env_Response_Regulators"/>
</dbReference>
<dbReference type="CDD" id="cd00038">
    <property type="entry name" value="CAP_ED"/>
    <property type="match status" value="1"/>
</dbReference>
<keyword evidence="1" id="KW-0805">Transcription regulation</keyword>
<dbReference type="PANTHER" id="PTHR24567">
    <property type="entry name" value="CRP FAMILY TRANSCRIPTIONAL REGULATORY PROTEIN"/>
    <property type="match status" value="1"/>
</dbReference>
<dbReference type="GO" id="GO:0003677">
    <property type="term" value="F:DNA binding"/>
    <property type="evidence" value="ECO:0007669"/>
    <property type="project" value="UniProtKB-KW"/>
</dbReference>
<dbReference type="GO" id="GO:0005829">
    <property type="term" value="C:cytosol"/>
    <property type="evidence" value="ECO:0007669"/>
    <property type="project" value="TreeGrafter"/>
</dbReference>
<evidence type="ECO:0000313" key="6">
    <source>
        <dbReference type="EMBL" id="RKJ94190.1"/>
    </source>
</evidence>
<evidence type="ECO:0000256" key="1">
    <source>
        <dbReference type="ARBA" id="ARBA00023015"/>
    </source>
</evidence>
<dbReference type="InterPro" id="IPR036388">
    <property type="entry name" value="WH-like_DNA-bd_sf"/>
</dbReference>
<name>A0A420K7C8_9BURK</name>
<sequence>MSNPWFAGLPPPVRDDVLASTQLRTLVQGQCVFRRGDPPDYLFALLEGCVRISGTSSDGREALLNFYEPGAWFGEVSVLDGGPRTHDAHAHTPVRLLQLAPPDFERLLQAHPVLGRKLLQLECSRLRMMLEGFEAFSTHSLEQRLAMRLLDLSQAFGQPQGGGTAIDLHLSQEVLAQMVGSTRQRVNQLLRQWEQGGWVSHRYGRLVLLRPDLLRALQSGQAGG</sequence>
<dbReference type="SUPFAM" id="SSF46785">
    <property type="entry name" value="Winged helix' DNA-binding domain"/>
    <property type="match status" value="1"/>
</dbReference>
<dbReference type="InterPro" id="IPR018490">
    <property type="entry name" value="cNMP-bd_dom_sf"/>
</dbReference>
<dbReference type="SUPFAM" id="SSF51206">
    <property type="entry name" value="cAMP-binding domain-like"/>
    <property type="match status" value="1"/>
</dbReference>
<dbReference type="Gene3D" id="2.60.120.10">
    <property type="entry name" value="Jelly Rolls"/>
    <property type="match status" value="1"/>
</dbReference>
<dbReference type="SMART" id="SM00100">
    <property type="entry name" value="cNMP"/>
    <property type="match status" value="1"/>
</dbReference>
<dbReference type="InterPro" id="IPR036390">
    <property type="entry name" value="WH_DNA-bd_sf"/>
</dbReference>
<keyword evidence="3" id="KW-0804">Transcription</keyword>
<dbReference type="GO" id="GO:0003700">
    <property type="term" value="F:DNA-binding transcription factor activity"/>
    <property type="evidence" value="ECO:0007669"/>
    <property type="project" value="TreeGrafter"/>
</dbReference>
<dbReference type="Pfam" id="PF13545">
    <property type="entry name" value="HTH_Crp_2"/>
    <property type="match status" value="1"/>
</dbReference>
<dbReference type="EMBL" id="NKDB02000006">
    <property type="protein sequence ID" value="RKJ94190.1"/>
    <property type="molecule type" value="Genomic_DNA"/>
</dbReference>
<feature type="domain" description="HTH crp-type" evidence="5">
    <location>
        <begin position="139"/>
        <end position="212"/>
    </location>
</feature>
<protein>
    <submittedName>
        <fullName evidence="6">Crp/Fnr family transcriptional regulator</fullName>
    </submittedName>
</protein>
<evidence type="ECO:0000259" key="5">
    <source>
        <dbReference type="PROSITE" id="PS51063"/>
    </source>
</evidence>
<keyword evidence="2" id="KW-0238">DNA-binding</keyword>
<evidence type="ECO:0000259" key="4">
    <source>
        <dbReference type="PROSITE" id="PS50042"/>
    </source>
</evidence>
<organism evidence="6 7">
    <name type="scientific">Alicycliphilus denitrificans</name>
    <dbReference type="NCBI Taxonomy" id="179636"/>
    <lineage>
        <taxon>Bacteria</taxon>
        <taxon>Pseudomonadati</taxon>
        <taxon>Pseudomonadota</taxon>
        <taxon>Betaproteobacteria</taxon>
        <taxon>Burkholderiales</taxon>
        <taxon>Comamonadaceae</taxon>
        <taxon>Alicycliphilus</taxon>
    </lineage>
</organism>
<gene>
    <name evidence="6" type="ORF">CE154_021070</name>
</gene>
<dbReference type="PROSITE" id="PS51063">
    <property type="entry name" value="HTH_CRP_2"/>
    <property type="match status" value="1"/>
</dbReference>
<evidence type="ECO:0000256" key="3">
    <source>
        <dbReference type="ARBA" id="ARBA00023163"/>
    </source>
</evidence>
<dbReference type="InterPro" id="IPR012318">
    <property type="entry name" value="HTH_CRP"/>
</dbReference>
<dbReference type="Pfam" id="PF00027">
    <property type="entry name" value="cNMP_binding"/>
    <property type="match status" value="1"/>
</dbReference>
<accession>A0A420K7C8</accession>
<comment type="caution">
    <text evidence="6">The sequence shown here is derived from an EMBL/GenBank/DDBJ whole genome shotgun (WGS) entry which is preliminary data.</text>
</comment>
<dbReference type="Proteomes" id="UP000216225">
    <property type="component" value="Unassembled WGS sequence"/>
</dbReference>
<feature type="domain" description="Cyclic nucleotide-binding" evidence="4">
    <location>
        <begin position="5"/>
        <end position="125"/>
    </location>
</feature>
<dbReference type="Gene3D" id="1.10.10.10">
    <property type="entry name" value="Winged helix-like DNA-binding domain superfamily/Winged helix DNA-binding domain"/>
    <property type="match status" value="1"/>
</dbReference>
<dbReference type="PROSITE" id="PS50042">
    <property type="entry name" value="CNMP_BINDING_3"/>
    <property type="match status" value="1"/>
</dbReference>
<dbReference type="InterPro" id="IPR000595">
    <property type="entry name" value="cNMP-bd_dom"/>
</dbReference>
<evidence type="ECO:0000256" key="2">
    <source>
        <dbReference type="ARBA" id="ARBA00023125"/>
    </source>
</evidence>
<reference evidence="6 7" key="1">
    <citation type="submission" date="2018-09" db="EMBL/GenBank/DDBJ databases">
        <title>Genome comparison of Alicycliphilus sp. BQ1, a polyurethanolytic bacterium, with its closest phylogenetic relatives Alicycliphilus denitrificans BC and K601, unable to attack polyurethane.</title>
        <authorList>
            <person name="Loza-Tavera H."/>
            <person name="Lozano L."/>
            <person name="Cevallos M."/>
            <person name="Maya-Lucas O."/>
            <person name="Garcia-Mena J."/>
            <person name="Hernandez J."/>
        </authorList>
    </citation>
    <scope>NUCLEOTIDE SEQUENCE [LARGE SCALE GENOMIC DNA]</scope>
    <source>
        <strain evidence="6 7">BQ1</strain>
    </source>
</reference>
<dbReference type="SMART" id="SM00419">
    <property type="entry name" value="HTH_CRP"/>
    <property type="match status" value="1"/>
</dbReference>
<proteinExistence type="predicted"/>
<dbReference type="AlphaFoldDB" id="A0A420K7C8"/>
<evidence type="ECO:0000313" key="7">
    <source>
        <dbReference type="Proteomes" id="UP000216225"/>
    </source>
</evidence>
<dbReference type="PANTHER" id="PTHR24567:SF74">
    <property type="entry name" value="HTH-TYPE TRANSCRIPTIONAL REGULATOR ARCR"/>
    <property type="match status" value="1"/>
</dbReference>
<dbReference type="InterPro" id="IPR014710">
    <property type="entry name" value="RmlC-like_jellyroll"/>
</dbReference>